<feature type="compositionally biased region" description="Acidic residues" evidence="2">
    <location>
        <begin position="42"/>
        <end position="61"/>
    </location>
</feature>
<feature type="region of interest" description="Disordered" evidence="2">
    <location>
        <begin position="15"/>
        <end position="61"/>
    </location>
</feature>
<feature type="region of interest" description="Disordered" evidence="2">
    <location>
        <begin position="301"/>
        <end position="376"/>
    </location>
</feature>
<comment type="caution">
    <text evidence="4">The sequence shown here is derived from an EMBL/GenBank/DDBJ whole genome shotgun (WGS) entry which is preliminary data.</text>
</comment>
<evidence type="ECO:0000313" key="4">
    <source>
        <dbReference type="EMBL" id="KAK3247352.1"/>
    </source>
</evidence>
<accession>A0AAE0C2R5</accession>
<evidence type="ECO:0000256" key="2">
    <source>
        <dbReference type="SAM" id="MobiDB-lite"/>
    </source>
</evidence>
<protein>
    <submittedName>
        <fullName evidence="4">Uncharacterized protein</fullName>
    </submittedName>
</protein>
<dbReference type="Proteomes" id="UP001190700">
    <property type="component" value="Unassembled WGS sequence"/>
</dbReference>
<dbReference type="Pfam" id="PF02493">
    <property type="entry name" value="MORN"/>
    <property type="match status" value="5"/>
</dbReference>
<dbReference type="InterPro" id="IPR003409">
    <property type="entry name" value="MORN"/>
</dbReference>
<evidence type="ECO:0000256" key="1">
    <source>
        <dbReference type="ARBA" id="ARBA00022737"/>
    </source>
</evidence>
<dbReference type="SUPFAM" id="SSF82185">
    <property type="entry name" value="Histone H3 K4-specific methyltransferase SET7/9 N-terminal domain"/>
    <property type="match status" value="1"/>
</dbReference>
<keyword evidence="1" id="KW-0677">Repeat</keyword>
<evidence type="ECO:0000313" key="5">
    <source>
        <dbReference type="Proteomes" id="UP001190700"/>
    </source>
</evidence>
<proteinExistence type="predicted"/>
<reference evidence="4 5" key="1">
    <citation type="journal article" date="2015" name="Genome Biol. Evol.">
        <title>Comparative Genomics of a Bacterivorous Green Alga Reveals Evolutionary Causalities and Consequences of Phago-Mixotrophic Mode of Nutrition.</title>
        <authorList>
            <person name="Burns J.A."/>
            <person name="Paasch A."/>
            <person name="Narechania A."/>
            <person name="Kim E."/>
        </authorList>
    </citation>
    <scope>NUCLEOTIDE SEQUENCE [LARGE SCALE GENOMIC DNA]</scope>
    <source>
        <strain evidence="4">PLY_AMNH</strain>
    </source>
</reference>
<reference evidence="4" key="2">
    <citation type="submission" date="2023-06" db="EMBL/GenBank/DDBJ databases">
        <title>Long-read-based genome assembly of the green algal bacterivore Cymbomonas tetramitiformis.</title>
        <authorList>
            <person name="Gyaltshen Y."/>
            <person name="Rozenberg A."/>
            <person name="Paasch A."/>
            <person name="Burns J.A."/>
            <person name="Warring S."/>
            <person name="Larson R."/>
            <person name="Maurer-Alcala X."/>
            <person name="Dacks J."/>
            <person name="Kim E."/>
        </authorList>
    </citation>
    <scope>NUCLEOTIDE SEQUENCE</scope>
    <source>
        <strain evidence="4">PLY_AMNH</strain>
    </source>
</reference>
<dbReference type="SMART" id="SM00698">
    <property type="entry name" value="MORN"/>
    <property type="match status" value="5"/>
</dbReference>
<organism evidence="4 5">
    <name type="scientific">Cymbomonas tetramitiformis</name>
    <dbReference type="NCBI Taxonomy" id="36881"/>
    <lineage>
        <taxon>Eukaryota</taxon>
        <taxon>Viridiplantae</taxon>
        <taxon>Chlorophyta</taxon>
        <taxon>Pyramimonadophyceae</taxon>
        <taxon>Pyramimonadales</taxon>
        <taxon>Pyramimonadaceae</taxon>
        <taxon>Cymbomonas</taxon>
    </lineage>
</organism>
<evidence type="ECO:0000313" key="3">
    <source>
        <dbReference type="EMBL" id="KAK3247346.1"/>
    </source>
</evidence>
<dbReference type="EMBL" id="LGRX02029047">
    <property type="protein sequence ID" value="KAK3247346.1"/>
    <property type="molecule type" value="Genomic_DNA"/>
</dbReference>
<dbReference type="EMBL" id="LGRX02029046">
    <property type="protein sequence ID" value="KAK3247352.1"/>
    <property type="molecule type" value="Genomic_DNA"/>
</dbReference>
<sequence>MSDLFEDADAELCEEETGVLDEFEKDRQSISMAGREISYPVEADDEDDDDFLTGESEDDVEEPSLSVVKTEDYIYAGQVAQGQSTQVVCGVILWKSGSTYEGYFRGDMPHGWGVYRYSSGNSYFGQYRSGKRHGLGQFAWAATQEIYTGNWIGDQRHGSGMYQWKDGAKYEGDWRDGLREGYGMFCWPDGSRYEGQVSGGRREGWGVMTDAEHNKHRGQWDYGRLVNLTEGYPPECAVAVEKAALAASHAWGISLEIPKLLKRANTAADEGKEMQAAVLMGKPPFTLDDFVETEAEVEATQLKSSEHMKESEGQPIANGTNGTVAEAPLAAGGGEVSSTVPDLQRGAPDNEGAIDESEVVVETAEPPTTDENDRHKDGAFCMPLSDLDPEQLSALAVCHAFPECAADEGAEAFAQACATYGAPVVLTSAGDAGASGHRSAGGGGFRATCLRSSAATSPQNLQ</sequence>
<dbReference type="Gene3D" id="2.20.110.10">
    <property type="entry name" value="Histone H3 K4-specific methyltransferase SET7/9 N-terminal domain"/>
    <property type="match status" value="2"/>
</dbReference>
<dbReference type="GO" id="GO:0016020">
    <property type="term" value="C:membrane"/>
    <property type="evidence" value="ECO:0007669"/>
    <property type="project" value="UniProtKB-ARBA"/>
</dbReference>
<dbReference type="PANTHER" id="PTHR23084:SF263">
    <property type="entry name" value="MORN REPEAT-CONTAINING PROTEIN 1"/>
    <property type="match status" value="1"/>
</dbReference>
<dbReference type="AlphaFoldDB" id="A0AAE0C2R5"/>
<keyword evidence="5" id="KW-1185">Reference proteome</keyword>
<gene>
    <name evidence="4" type="ORF">CYMTET_43147</name>
    <name evidence="3" type="ORF">CYMTET_43148</name>
</gene>
<dbReference type="PANTHER" id="PTHR23084">
    <property type="entry name" value="PHOSPHATIDYLINOSITOL-4-PHOSPHATE 5-KINASE RELATED"/>
    <property type="match status" value="1"/>
</dbReference>
<name>A0AAE0C2R5_9CHLO</name>